<comment type="similarity">
    <text evidence="1">Belongs to the heat shock protein 90 family.</text>
</comment>
<dbReference type="Pfam" id="PF24391">
    <property type="entry name" value="HD-CE"/>
    <property type="match status" value="1"/>
</dbReference>
<protein>
    <submittedName>
        <fullName evidence="6">ATP-binding protein</fullName>
    </submittedName>
</protein>
<dbReference type="InterPro" id="IPR020575">
    <property type="entry name" value="Hsp90_N"/>
</dbReference>
<name>A0ABX2T701_9PROT</name>
<keyword evidence="2" id="KW-0547">Nucleotide-binding</keyword>
<proteinExistence type="inferred from homology"/>
<evidence type="ECO:0000256" key="4">
    <source>
        <dbReference type="ARBA" id="ARBA00023186"/>
    </source>
</evidence>
<sequence length="1029" mass="116891">METTFNSLAEKRAHAATHFEPFGINLSEVRRSVAHILGEIGKNGIFEQYTKHDISHIDEMLSLSEWVVDENTKACMSDADWLLITLSIYFHDMGMLVTKEEYENRGKSSFLSFCDNHLFSGANGKDYKEKVDKLSRDEADRFLYQEFVRHHHATRIRWWIEGKDNAELGYSGSVVKEIQRLISPLDFAVKKDLALIAESHHLNDLDNFRKYKPVQAYGATDSETANVHYASLILRSVDLLHMRRDRTPSILFRLISPTDPISQREWAKQNAVKRVMPRVGRNKDGLPDHSAPKDTIEIHAHFTEDVGFFGLTSFLQYVRTELRQCAEWNEKCRRAHSPHHRFVWTDVSEDEVEAEGFLRKTFNFDIDTKKILDLLIGHTLYNDTSVVLRELVQNSLDAVRLQSIIDGHSFEGLIKIEWSSKDRTLSVTDNGTGMTQDIIERHLLKAGSSRYQSLDFKENFPEFSPISRFGIGVLSAFMVSDNVEITTCAIDDEHARRIALRSVHGRYLIRLIDKGNRSELAELAPHGTRFRLKVRASAEIGNFAALARRWIIIPGCKILLSIDGSDPEVVGYDSPKSALTKFFQKRGLDVDGQEREGCIRIVQKEKNGITLAFGVRWSEYFKDWTLVSAADGLDNEIGIPSTCIEGIAVEFTTPGLRGRGVPAIANATGKNAPKTNVARSNLEATQEREDLLRTLYDLYVDHVSNELVRMQSHYSKTWAISNAPMLIYAVLSGDERGGAIRPDCLKESIRKLPLFITERSGRRSSISFQELRMVGKFYTVDSALIRSGEQMIKETAGNATISAIIESLGDRSLAMPEGTLLCNFGTSIVSRNVEEECEPVLIRVIENQRRVDIEWQSATGRWMRVQKILEECKQFRNPLVTHSMRVLSNLMPDRTNRANQLNGLWIPKCDVTFECSNDVSAVRAYGRTYIRNDLAVAKFLREILSSSSLEDNVVRFLIYSHIAVQFIERGGARGDLSGYLHNFMKRVSLEIGDGIMTRNDEFIDSITSEPLKIFDVSTWDRRSHTSLDN</sequence>
<comment type="caution">
    <text evidence="6">The sequence shown here is derived from an EMBL/GenBank/DDBJ whole genome shotgun (WGS) entry which is preliminary data.</text>
</comment>
<keyword evidence="4" id="KW-0143">Chaperone</keyword>
<dbReference type="InterPro" id="IPR036890">
    <property type="entry name" value="HATPase_C_sf"/>
</dbReference>
<dbReference type="PRINTS" id="PR00775">
    <property type="entry name" value="HEATSHOCK90"/>
</dbReference>
<evidence type="ECO:0000313" key="7">
    <source>
        <dbReference type="Proteomes" id="UP000584642"/>
    </source>
</evidence>
<dbReference type="InterPro" id="IPR001404">
    <property type="entry name" value="Hsp90_fam"/>
</dbReference>
<evidence type="ECO:0000256" key="2">
    <source>
        <dbReference type="ARBA" id="ARBA00022741"/>
    </source>
</evidence>
<evidence type="ECO:0000256" key="3">
    <source>
        <dbReference type="ARBA" id="ARBA00022840"/>
    </source>
</evidence>
<dbReference type="GO" id="GO:0005524">
    <property type="term" value="F:ATP binding"/>
    <property type="evidence" value="ECO:0007669"/>
    <property type="project" value="UniProtKB-KW"/>
</dbReference>
<gene>
    <name evidence="6" type="ORF">HND93_10035</name>
</gene>
<evidence type="ECO:0000313" key="6">
    <source>
        <dbReference type="EMBL" id="NYZ20053.1"/>
    </source>
</evidence>
<evidence type="ECO:0000259" key="5">
    <source>
        <dbReference type="Pfam" id="PF24391"/>
    </source>
</evidence>
<accession>A0ABX2T701</accession>
<dbReference type="Gene3D" id="3.30.565.10">
    <property type="entry name" value="Histidine kinase-like ATPase, C-terminal domain"/>
    <property type="match status" value="1"/>
</dbReference>
<organism evidence="6 7">
    <name type="scientific">Azospirillum oleiclasticum</name>
    <dbReference type="NCBI Taxonomy" id="2735135"/>
    <lineage>
        <taxon>Bacteria</taxon>
        <taxon>Pseudomonadati</taxon>
        <taxon>Pseudomonadota</taxon>
        <taxon>Alphaproteobacteria</taxon>
        <taxon>Rhodospirillales</taxon>
        <taxon>Azospirillaceae</taxon>
        <taxon>Azospirillum</taxon>
    </lineage>
</organism>
<evidence type="ECO:0000256" key="1">
    <source>
        <dbReference type="ARBA" id="ARBA00008239"/>
    </source>
</evidence>
<dbReference type="Proteomes" id="UP000584642">
    <property type="component" value="Unassembled WGS sequence"/>
</dbReference>
<feature type="domain" description="HD-CE" evidence="5">
    <location>
        <begin position="46"/>
        <end position="323"/>
    </location>
</feature>
<dbReference type="PANTHER" id="PTHR11528">
    <property type="entry name" value="HEAT SHOCK PROTEIN 90 FAMILY MEMBER"/>
    <property type="match status" value="1"/>
</dbReference>
<dbReference type="InterPro" id="IPR056471">
    <property type="entry name" value="HD-CE"/>
</dbReference>
<dbReference type="RefSeq" id="WP_180281830.1">
    <property type="nucleotide sequence ID" value="NZ_JABFDB010000006.1"/>
</dbReference>
<dbReference type="Pfam" id="PF13589">
    <property type="entry name" value="HATPase_c_3"/>
    <property type="match status" value="1"/>
</dbReference>
<dbReference type="EMBL" id="JABFDB010000006">
    <property type="protein sequence ID" value="NYZ20053.1"/>
    <property type="molecule type" value="Genomic_DNA"/>
</dbReference>
<reference evidence="6 7" key="1">
    <citation type="submission" date="2020-05" db="EMBL/GenBank/DDBJ databases">
        <title>Azospirillum oleiclasticum sp. nov, a nitrogen-fixing and heavy crude oil-emulsifying bacterium isolated from the crude oil of Yumen Oilfield.</title>
        <authorList>
            <person name="Wu D."/>
            <person name="Cai M."/>
            <person name="Zhang X."/>
        </authorList>
    </citation>
    <scope>NUCLEOTIDE SEQUENCE [LARGE SCALE GENOMIC DNA]</scope>
    <source>
        <strain evidence="6 7">ROY-1-1-2</strain>
    </source>
</reference>
<keyword evidence="7" id="KW-1185">Reference proteome</keyword>
<dbReference type="SUPFAM" id="SSF55874">
    <property type="entry name" value="ATPase domain of HSP90 chaperone/DNA topoisomerase II/histidine kinase"/>
    <property type="match status" value="1"/>
</dbReference>
<keyword evidence="3 6" id="KW-0067">ATP-binding</keyword>